<evidence type="ECO:0000256" key="4">
    <source>
        <dbReference type="ARBA" id="ARBA00023136"/>
    </source>
</evidence>
<feature type="transmembrane region" description="Helical" evidence="5">
    <location>
        <begin position="132"/>
        <end position="154"/>
    </location>
</feature>
<dbReference type="SUPFAM" id="SSF81321">
    <property type="entry name" value="Family A G protein-coupled receptor-like"/>
    <property type="match status" value="1"/>
</dbReference>
<reference evidence="7 8" key="1">
    <citation type="journal article" date="2021" name="Elife">
        <title>Chloroplast acquisition without the gene transfer in kleptoplastic sea slugs, Plakobranchus ocellatus.</title>
        <authorList>
            <person name="Maeda T."/>
            <person name="Takahashi S."/>
            <person name="Yoshida T."/>
            <person name="Shimamura S."/>
            <person name="Takaki Y."/>
            <person name="Nagai Y."/>
            <person name="Toyoda A."/>
            <person name="Suzuki Y."/>
            <person name="Arimoto A."/>
            <person name="Ishii H."/>
            <person name="Satoh N."/>
            <person name="Nishiyama T."/>
            <person name="Hasebe M."/>
            <person name="Maruyama T."/>
            <person name="Minagawa J."/>
            <person name="Obokata J."/>
            <person name="Shigenobu S."/>
        </authorList>
    </citation>
    <scope>NUCLEOTIDE SEQUENCE [LARGE SCALE GENOMIC DNA]</scope>
</reference>
<evidence type="ECO:0000256" key="2">
    <source>
        <dbReference type="ARBA" id="ARBA00022692"/>
    </source>
</evidence>
<keyword evidence="4 5" id="KW-0472">Membrane</keyword>
<keyword evidence="2 5" id="KW-0812">Transmembrane</keyword>
<dbReference type="AlphaFoldDB" id="A0AAV4C5K2"/>
<dbReference type="Proteomes" id="UP000735302">
    <property type="component" value="Unassembled WGS sequence"/>
</dbReference>
<accession>A0AAV4C5K2</accession>
<evidence type="ECO:0000313" key="8">
    <source>
        <dbReference type="Proteomes" id="UP000735302"/>
    </source>
</evidence>
<evidence type="ECO:0000256" key="1">
    <source>
        <dbReference type="ARBA" id="ARBA00004370"/>
    </source>
</evidence>
<feature type="transmembrane region" description="Helical" evidence="5">
    <location>
        <begin position="216"/>
        <end position="236"/>
    </location>
</feature>
<evidence type="ECO:0000313" key="7">
    <source>
        <dbReference type="EMBL" id="GFO26647.1"/>
    </source>
</evidence>
<proteinExistence type="predicted"/>
<gene>
    <name evidence="7" type="ORF">PoB_005315200</name>
</gene>
<feature type="transmembrane region" description="Helical" evidence="5">
    <location>
        <begin position="174"/>
        <end position="195"/>
    </location>
</feature>
<dbReference type="PANTHER" id="PTHR47023:SF1">
    <property type="entry name" value="SEX PEPTIDE RECEPTOR"/>
    <property type="match status" value="1"/>
</dbReference>
<feature type="transmembrane region" description="Helical" evidence="5">
    <location>
        <begin position="379"/>
        <end position="398"/>
    </location>
</feature>
<feature type="transmembrane region" description="Helical" evidence="5">
    <location>
        <begin position="99"/>
        <end position="120"/>
    </location>
</feature>
<protein>
    <submittedName>
        <fullName evidence="7">FMRFamide receptor</fullName>
    </submittedName>
</protein>
<dbReference type="Pfam" id="PF10324">
    <property type="entry name" value="7TM_GPCR_Srw"/>
    <property type="match status" value="1"/>
</dbReference>
<comment type="caution">
    <text evidence="7">The sequence shown here is derived from an EMBL/GenBank/DDBJ whole genome shotgun (WGS) entry which is preliminary data.</text>
</comment>
<dbReference type="GO" id="GO:0008528">
    <property type="term" value="F:G protein-coupled peptide receptor activity"/>
    <property type="evidence" value="ECO:0007669"/>
    <property type="project" value="InterPro"/>
</dbReference>
<dbReference type="InterPro" id="IPR053071">
    <property type="entry name" value="GPCR1-related_rcpt"/>
</dbReference>
<evidence type="ECO:0000256" key="3">
    <source>
        <dbReference type="ARBA" id="ARBA00022989"/>
    </source>
</evidence>
<keyword evidence="7" id="KW-0675">Receptor</keyword>
<feature type="transmembrane region" description="Helical" evidence="5">
    <location>
        <begin position="278"/>
        <end position="304"/>
    </location>
</feature>
<feature type="transmembrane region" description="Helical" evidence="5">
    <location>
        <begin position="334"/>
        <end position="359"/>
    </location>
</feature>
<dbReference type="Gene3D" id="1.20.1070.10">
    <property type="entry name" value="Rhodopsin 7-helix transmembrane proteins"/>
    <property type="match status" value="1"/>
</dbReference>
<dbReference type="InterPro" id="IPR019427">
    <property type="entry name" value="7TM_GPCR_serpentine_rcpt_Srw"/>
</dbReference>
<evidence type="ECO:0000256" key="5">
    <source>
        <dbReference type="SAM" id="Phobius"/>
    </source>
</evidence>
<name>A0AAV4C5K2_9GAST</name>
<dbReference type="InterPro" id="IPR017452">
    <property type="entry name" value="GPCR_Rhodpsn_7TM"/>
</dbReference>
<dbReference type="PANTHER" id="PTHR47023">
    <property type="entry name" value="SEX PEPTIDE RECEPTOR"/>
    <property type="match status" value="1"/>
</dbReference>
<dbReference type="InterPro" id="IPR000276">
    <property type="entry name" value="GPCR_Rhodpsn"/>
</dbReference>
<organism evidence="7 8">
    <name type="scientific">Plakobranchus ocellatus</name>
    <dbReference type="NCBI Taxonomy" id="259542"/>
    <lineage>
        <taxon>Eukaryota</taxon>
        <taxon>Metazoa</taxon>
        <taxon>Spiralia</taxon>
        <taxon>Lophotrochozoa</taxon>
        <taxon>Mollusca</taxon>
        <taxon>Gastropoda</taxon>
        <taxon>Heterobranchia</taxon>
        <taxon>Euthyneura</taxon>
        <taxon>Panpulmonata</taxon>
        <taxon>Sacoglossa</taxon>
        <taxon>Placobranchoidea</taxon>
        <taxon>Plakobranchidae</taxon>
        <taxon>Plakobranchus</taxon>
    </lineage>
</organism>
<dbReference type="CDD" id="cd14978">
    <property type="entry name" value="7tmA_FMRFamide_R-like"/>
    <property type="match status" value="1"/>
</dbReference>
<keyword evidence="3 5" id="KW-1133">Transmembrane helix</keyword>
<dbReference type="EMBL" id="BLXT01005852">
    <property type="protein sequence ID" value="GFO26647.1"/>
    <property type="molecule type" value="Genomic_DNA"/>
</dbReference>
<sequence>MSVCGSLCVQHCALRPPENVGNRVSEVMHCLLYMCSLVLSRNETEGIVRDVDNAFALDTRNWTHSMAQEFDVSNCTMMDRARRLDRSPPPRYTVPINGYLFPILVFLTVVNNSLVCIVLLKRHMRNPTNAILVAMAITDMLTGLFPIPVFIYFYGTERFHEWVPYDWCLMIDFFMEYIPTIFHTASIWLTMALAIQRYIIVCHSFKARTWCTIENVRNGTIAIYIVATLSQITRFFESYPVETVRVSSLVPNTTVSACIMEFRPWFQTNMNLYFNFYYWFRVIFIHLIPCVSLVLLNALLIHAIRVAQKRRMQLLRQNKKSESRKLKESNCTTLMLVAVVGLFLLVEFPLGLLMVFLIIDKTFNVVIIESDVLTVLSLFSNFFILLSYPLNFFIYCGMSKQFRETFKRLFTGGDMPIEREYSQYTTVPTENGKSTAVTGDETAL</sequence>
<comment type="subcellular location">
    <subcellularLocation>
        <location evidence="1">Membrane</location>
    </subcellularLocation>
</comment>
<dbReference type="PRINTS" id="PR00237">
    <property type="entry name" value="GPCRRHODOPSN"/>
</dbReference>
<dbReference type="PROSITE" id="PS50262">
    <property type="entry name" value="G_PROTEIN_RECEP_F1_2"/>
    <property type="match status" value="1"/>
</dbReference>
<keyword evidence="8" id="KW-1185">Reference proteome</keyword>
<feature type="domain" description="G-protein coupled receptors family 1 profile" evidence="6">
    <location>
        <begin position="111"/>
        <end position="395"/>
    </location>
</feature>
<evidence type="ECO:0000259" key="6">
    <source>
        <dbReference type="PROSITE" id="PS50262"/>
    </source>
</evidence>
<dbReference type="GO" id="GO:0016020">
    <property type="term" value="C:membrane"/>
    <property type="evidence" value="ECO:0007669"/>
    <property type="project" value="UniProtKB-SubCell"/>
</dbReference>